<keyword evidence="2" id="KW-1185">Reference proteome</keyword>
<dbReference type="AlphaFoldDB" id="A0A5D2F0Q0"/>
<dbReference type="SUPFAM" id="SSF50630">
    <property type="entry name" value="Acid proteases"/>
    <property type="match status" value="1"/>
</dbReference>
<evidence type="ECO:0000313" key="1">
    <source>
        <dbReference type="EMBL" id="TYG98702.1"/>
    </source>
</evidence>
<protein>
    <recommendedName>
        <fullName evidence="3">Aspartic peptidase DDI1-type domain-containing protein</fullName>
    </recommendedName>
</protein>
<dbReference type="InterPro" id="IPR021109">
    <property type="entry name" value="Peptidase_aspartic_dom_sf"/>
</dbReference>
<evidence type="ECO:0008006" key="3">
    <source>
        <dbReference type="Google" id="ProtNLM"/>
    </source>
</evidence>
<gene>
    <name evidence="1" type="ORF">ES288_A10G138100v1</name>
</gene>
<dbReference type="PANTHER" id="PTHR33240:SF15">
    <property type="entry name" value="GAG-PRO-LIKE PROTEIN"/>
    <property type="match status" value="1"/>
</dbReference>
<organism evidence="1 2">
    <name type="scientific">Gossypium darwinii</name>
    <name type="common">Darwin's cotton</name>
    <name type="synonym">Gossypium barbadense var. darwinii</name>
    <dbReference type="NCBI Taxonomy" id="34276"/>
    <lineage>
        <taxon>Eukaryota</taxon>
        <taxon>Viridiplantae</taxon>
        <taxon>Streptophyta</taxon>
        <taxon>Embryophyta</taxon>
        <taxon>Tracheophyta</taxon>
        <taxon>Spermatophyta</taxon>
        <taxon>Magnoliopsida</taxon>
        <taxon>eudicotyledons</taxon>
        <taxon>Gunneridae</taxon>
        <taxon>Pentapetalae</taxon>
        <taxon>rosids</taxon>
        <taxon>malvids</taxon>
        <taxon>Malvales</taxon>
        <taxon>Malvaceae</taxon>
        <taxon>Malvoideae</taxon>
        <taxon>Gossypium</taxon>
    </lineage>
</organism>
<dbReference type="CDD" id="cd00303">
    <property type="entry name" value="retropepsin_like"/>
    <property type="match status" value="1"/>
</dbReference>
<dbReference type="Gene3D" id="2.40.70.10">
    <property type="entry name" value="Acid Proteases"/>
    <property type="match status" value="1"/>
</dbReference>
<dbReference type="Proteomes" id="UP000323506">
    <property type="component" value="Chromosome A10"/>
</dbReference>
<reference evidence="1 2" key="1">
    <citation type="submission" date="2019-06" db="EMBL/GenBank/DDBJ databases">
        <title>WGS assembly of Gossypium darwinii.</title>
        <authorList>
            <person name="Chen Z.J."/>
            <person name="Sreedasyam A."/>
            <person name="Ando A."/>
            <person name="Song Q."/>
            <person name="De L."/>
            <person name="Hulse-Kemp A."/>
            <person name="Ding M."/>
            <person name="Ye W."/>
            <person name="Kirkbride R."/>
            <person name="Jenkins J."/>
            <person name="Plott C."/>
            <person name="Lovell J."/>
            <person name="Lin Y.-M."/>
            <person name="Vaughn R."/>
            <person name="Liu B."/>
            <person name="Li W."/>
            <person name="Simpson S."/>
            <person name="Scheffler B."/>
            <person name="Saski C."/>
            <person name="Grover C."/>
            <person name="Hu G."/>
            <person name="Conover J."/>
            <person name="Carlson J."/>
            <person name="Shu S."/>
            <person name="Boston L."/>
            <person name="Williams M."/>
            <person name="Peterson D."/>
            <person name="Mcgee K."/>
            <person name="Jones D."/>
            <person name="Wendel J."/>
            <person name="Stelly D."/>
            <person name="Grimwood J."/>
            <person name="Schmutz J."/>
        </authorList>
    </citation>
    <scope>NUCLEOTIDE SEQUENCE [LARGE SCALE GENOMIC DNA]</scope>
    <source>
        <strain evidence="1">1808015.09</strain>
    </source>
</reference>
<sequence length="160" mass="18476">MVGRPMGKIPAGYENVIVYRDKYVHFYLYHNKPLYVESTTNGFLIRRTFINDGSSMTLMSLSTLKAINIDVKCLRCPMIISSFDNKDILMLGQVTMNFKIGSIQDQTYFYLIDDDVVYHPLIGRKFLPTHNIIPSFYHQCIKGYLKGKELFIPAIKASFE</sequence>
<accession>A0A5D2F0Q0</accession>
<name>A0A5D2F0Q0_GOSDA</name>
<dbReference type="EMBL" id="CM017697">
    <property type="protein sequence ID" value="TYG98702.1"/>
    <property type="molecule type" value="Genomic_DNA"/>
</dbReference>
<evidence type="ECO:0000313" key="2">
    <source>
        <dbReference type="Proteomes" id="UP000323506"/>
    </source>
</evidence>
<proteinExistence type="predicted"/>
<dbReference type="PANTHER" id="PTHR33240">
    <property type="entry name" value="OS08G0508500 PROTEIN"/>
    <property type="match status" value="1"/>
</dbReference>